<dbReference type="EMBL" id="JAWRVE010000171">
    <property type="protein sequence ID" value="KAL1851632.1"/>
    <property type="molecule type" value="Genomic_DNA"/>
</dbReference>
<reference evidence="2 3" key="1">
    <citation type="journal article" date="2024" name="IMA Fungus">
        <title>IMA Genome - F19 : A genome assembly and annotation guide to empower mycologists, including annotated draft genome sequences of Ceratocystis pirilliformis, Diaporthe australafricana, Fusarium ophioides, Paecilomyces lecythidis, and Sporothrix stenoceras.</title>
        <authorList>
            <person name="Aylward J."/>
            <person name="Wilson A.M."/>
            <person name="Visagie C.M."/>
            <person name="Spraker J."/>
            <person name="Barnes I."/>
            <person name="Buitendag C."/>
            <person name="Ceriani C."/>
            <person name="Del Mar Angel L."/>
            <person name="du Plessis D."/>
            <person name="Fuchs T."/>
            <person name="Gasser K."/>
            <person name="Kramer D."/>
            <person name="Li W."/>
            <person name="Munsamy K."/>
            <person name="Piso A."/>
            <person name="Price J.L."/>
            <person name="Sonnekus B."/>
            <person name="Thomas C."/>
            <person name="van der Nest A."/>
            <person name="van Dijk A."/>
            <person name="van Heerden A."/>
            <person name="van Vuuren N."/>
            <person name="Yilmaz N."/>
            <person name="Duong T.A."/>
            <person name="van der Merwe N.A."/>
            <person name="Wingfield M.J."/>
            <person name="Wingfield B.D."/>
        </authorList>
    </citation>
    <scope>NUCLEOTIDE SEQUENCE [LARGE SCALE GENOMIC DNA]</scope>
    <source>
        <strain evidence="2 3">CMW 18300</strain>
    </source>
</reference>
<feature type="region of interest" description="Disordered" evidence="1">
    <location>
        <begin position="1"/>
        <end position="41"/>
    </location>
</feature>
<keyword evidence="3" id="KW-1185">Reference proteome</keyword>
<proteinExistence type="predicted"/>
<accession>A0ABR3W2L9</accession>
<name>A0ABR3W2L9_9PEZI</name>
<evidence type="ECO:0000313" key="3">
    <source>
        <dbReference type="Proteomes" id="UP001583177"/>
    </source>
</evidence>
<feature type="compositionally biased region" description="Polar residues" evidence="1">
    <location>
        <begin position="18"/>
        <end position="32"/>
    </location>
</feature>
<organism evidence="2 3">
    <name type="scientific">Diaporthe australafricana</name>
    <dbReference type="NCBI Taxonomy" id="127596"/>
    <lineage>
        <taxon>Eukaryota</taxon>
        <taxon>Fungi</taxon>
        <taxon>Dikarya</taxon>
        <taxon>Ascomycota</taxon>
        <taxon>Pezizomycotina</taxon>
        <taxon>Sordariomycetes</taxon>
        <taxon>Sordariomycetidae</taxon>
        <taxon>Diaporthales</taxon>
        <taxon>Diaporthaceae</taxon>
        <taxon>Diaporthe</taxon>
    </lineage>
</organism>
<sequence length="122" mass="13816">MPHTIQRQDSAPKPVEIVSSTNALENSLTTGSPIKGTTKDPQDMMEDMLSFLDQLIQKETSNLRRGDNIQRCKEFVNEHGYLEEDYTIRVLQGVVKVLAQEERFALPLSPDRVDPFLLCAPE</sequence>
<protein>
    <submittedName>
        <fullName evidence="2">Uncharacterized protein</fullName>
    </submittedName>
</protein>
<dbReference type="Proteomes" id="UP001583177">
    <property type="component" value="Unassembled WGS sequence"/>
</dbReference>
<comment type="caution">
    <text evidence="2">The sequence shown here is derived from an EMBL/GenBank/DDBJ whole genome shotgun (WGS) entry which is preliminary data.</text>
</comment>
<evidence type="ECO:0000313" key="2">
    <source>
        <dbReference type="EMBL" id="KAL1851632.1"/>
    </source>
</evidence>
<gene>
    <name evidence="2" type="ORF">Daus18300_012505</name>
</gene>
<evidence type="ECO:0000256" key="1">
    <source>
        <dbReference type="SAM" id="MobiDB-lite"/>
    </source>
</evidence>